<dbReference type="Proteomes" id="UP000014062">
    <property type="component" value="Chromosome"/>
</dbReference>
<comment type="similarity">
    <text evidence="1">Belongs to the GPN-loop GTPase family.</text>
</comment>
<dbReference type="PANTHER" id="PTHR42708">
    <property type="entry name" value="ATP/GTP-BINDING PROTEIN-RELATED"/>
    <property type="match status" value="1"/>
</dbReference>
<dbReference type="EMBL" id="CM001889">
    <property type="protein sequence ID" value="EOY47940.1"/>
    <property type="molecule type" value="Genomic_DNA"/>
</dbReference>
<reference evidence="7" key="1">
    <citation type="journal article" date="2013" name="Genome Biol. Evol.">
        <title>The genome sequence of Streptomyces lividans 66 reveals a novel tRNA-dependent peptide biosynthetic system within a metal-related genomic island.</title>
        <authorList>
            <person name="Cruz-Morales P."/>
            <person name="Vijgenboom E."/>
            <person name="Iruegas-Bocardo F."/>
            <person name="Girard G."/>
            <person name="Yanez-Guerra L.A."/>
            <person name="Ramos-Aboites H.E."/>
            <person name="Pernodet J.L."/>
            <person name="Anne J."/>
            <person name="van Wezel G.P."/>
            <person name="Barona-Gomez F."/>
        </authorList>
    </citation>
    <scope>NUCLEOTIDE SEQUENCE [LARGE SCALE GENOMIC DNA]</scope>
    <source>
        <strain evidence="7">1326</strain>
    </source>
</reference>
<keyword evidence="4" id="KW-0342">GTP-binding</keyword>
<evidence type="ECO:0000313" key="7">
    <source>
        <dbReference type="Proteomes" id="UP000014062"/>
    </source>
</evidence>
<organism evidence="6 7">
    <name type="scientific">Streptomyces lividans 1326</name>
    <dbReference type="NCBI Taxonomy" id="1200984"/>
    <lineage>
        <taxon>Bacteria</taxon>
        <taxon>Bacillati</taxon>
        <taxon>Actinomycetota</taxon>
        <taxon>Actinomycetes</taxon>
        <taxon>Kitasatosporales</taxon>
        <taxon>Streptomycetaceae</taxon>
        <taxon>Streptomyces</taxon>
    </lineage>
</organism>
<feature type="region of interest" description="Disordered" evidence="5">
    <location>
        <begin position="1"/>
        <end position="31"/>
    </location>
</feature>
<sequence>MDFAPWSDGADRTDRTDASAGAGDADRADPPVTYVPATVTRSAKIVVAGGFGVGKTTLIGSVSEVRPLRMEEPITQASAGVDDLRGTPHKTTTTVAMDFGRIHMAGGRLALYLFGLPGQSRFQPLWEDLAEGALGCLVLADTRDLDASHDALGLLDGAGIPYAVAINTFPGSPSYPEAELREALALEPATPLTYCDARDRTSSLHALITLTEYLSEHRSAALLESRR</sequence>
<dbReference type="SUPFAM" id="SSF52540">
    <property type="entry name" value="P-loop containing nucleoside triphosphate hydrolases"/>
    <property type="match status" value="1"/>
</dbReference>
<accession>A0A7U9DRC9</accession>
<dbReference type="InterPro" id="IPR027417">
    <property type="entry name" value="P-loop_NTPase"/>
</dbReference>
<gene>
    <name evidence="6" type="ORF">SLI_3227</name>
</gene>
<dbReference type="InterPro" id="IPR004130">
    <property type="entry name" value="Gpn"/>
</dbReference>
<dbReference type="GO" id="GO:0016787">
    <property type="term" value="F:hydrolase activity"/>
    <property type="evidence" value="ECO:0007669"/>
    <property type="project" value="UniProtKB-KW"/>
</dbReference>
<dbReference type="CDD" id="cd00882">
    <property type="entry name" value="Ras_like_GTPase"/>
    <property type="match status" value="1"/>
</dbReference>
<proteinExistence type="inferred from homology"/>
<keyword evidence="2" id="KW-0547">Nucleotide-binding</keyword>
<evidence type="ECO:0000256" key="2">
    <source>
        <dbReference type="ARBA" id="ARBA00022741"/>
    </source>
</evidence>
<evidence type="ECO:0000313" key="6">
    <source>
        <dbReference type="EMBL" id="EOY47940.1"/>
    </source>
</evidence>
<evidence type="ECO:0000256" key="4">
    <source>
        <dbReference type="ARBA" id="ARBA00023134"/>
    </source>
</evidence>
<protein>
    <submittedName>
        <fullName evidence="6">ATP/GTP-binding protein</fullName>
    </submittedName>
</protein>
<evidence type="ECO:0000256" key="1">
    <source>
        <dbReference type="ARBA" id="ARBA00005290"/>
    </source>
</evidence>
<dbReference type="InterPro" id="IPR052705">
    <property type="entry name" value="Gliding_Motility_GTPase"/>
</dbReference>
<dbReference type="GO" id="GO:0005525">
    <property type="term" value="F:GTP binding"/>
    <property type="evidence" value="ECO:0007669"/>
    <property type="project" value="UniProtKB-KW"/>
</dbReference>
<dbReference type="PANTHER" id="PTHR42708:SF1">
    <property type="entry name" value="GLIDING MOTILITY PROTEIN MGLA"/>
    <property type="match status" value="1"/>
</dbReference>
<keyword evidence="3" id="KW-0378">Hydrolase</keyword>
<evidence type="ECO:0000256" key="3">
    <source>
        <dbReference type="ARBA" id="ARBA00022801"/>
    </source>
</evidence>
<dbReference type="Gene3D" id="3.40.50.300">
    <property type="entry name" value="P-loop containing nucleotide triphosphate hydrolases"/>
    <property type="match status" value="1"/>
</dbReference>
<dbReference type="AlphaFoldDB" id="A0A7U9DRC9"/>
<dbReference type="Pfam" id="PF03029">
    <property type="entry name" value="ATP_bind_1"/>
    <property type="match status" value="1"/>
</dbReference>
<name>A0A7U9DRC9_STRLI</name>
<evidence type="ECO:0000256" key="5">
    <source>
        <dbReference type="SAM" id="MobiDB-lite"/>
    </source>
</evidence>